<feature type="compositionally biased region" description="Basic and acidic residues" evidence="12">
    <location>
        <begin position="33"/>
        <end position="43"/>
    </location>
</feature>
<evidence type="ECO:0000256" key="10">
    <source>
        <dbReference type="ARBA" id="ARBA00038378"/>
    </source>
</evidence>
<gene>
    <name evidence="13" type="ORF">MS3_08979</name>
</gene>
<dbReference type="InterPro" id="IPR003591">
    <property type="entry name" value="Leu-rich_rpt_typical-subtyp"/>
</dbReference>
<evidence type="ECO:0000256" key="1">
    <source>
        <dbReference type="ARBA" id="ARBA00004611"/>
    </source>
</evidence>
<keyword evidence="4" id="KW-0677">Repeat</keyword>
<keyword evidence="8" id="KW-0206">Cytoskeleton</keyword>
<keyword evidence="6" id="KW-0175">Coiled coil</keyword>
<evidence type="ECO:0000256" key="9">
    <source>
        <dbReference type="ARBA" id="ARBA00023273"/>
    </source>
</evidence>
<accession>A0A095A134</accession>
<keyword evidence="3" id="KW-0433">Leucine-rich repeat</keyword>
<dbReference type="InterPro" id="IPR032675">
    <property type="entry name" value="LRR_dom_sf"/>
</dbReference>
<feature type="compositionally biased region" description="Polar residues" evidence="12">
    <location>
        <begin position="76"/>
        <end position="89"/>
    </location>
</feature>
<evidence type="ECO:0000256" key="4">
    <source>
        <dbReference type="ARBA" id="ARBA00022737"/>
    </source>
</evidence>
<dbReference type="PANTHER" id="PTHR45973">
    <property type="entry name" value="PROTEIN PHOSPHATASE 1 REGULATORY SUBUNIT SDS22-RELATED"/>
    <property type="match status" value="1"/>
</dbReference>
<dbReference type="GO" id="GO:0005929">
    <property type="term" value="C:cilium"/>
    <property type="evidence" value="ECO:0007669"/>
    <property type="project" value="TreeGrafter"/>
</dbReference>
<dbReference type="PANTHER" id="PTHR45973:SF12">
    <property type="entry name" value="DYNEIN REGULATORY COMPLEX SUBUNIT 3"/>
    <property type="match status" value="1"/>
</dbReference>
<keyword evidence="9" id="KW-0966">Cell projection</keyword>
<dbReference type="EMBL" id="KL251490">
    <property type="protein sequence ID" value="KGB40507.1"/>
    <property type="molecule type" value="Genomic_DNA"/>
</dbReference>
<dbReference type="STRING" id="6185.A0A095A134"/>
<evidence type="ECO:0000256" key="6">
    <source>
        <dbReference type="ARBA" id="ARBA00023054"/>
    </source>
</evidence>
<sequence length="721" mass="84556">MLTFEEISKITDEFTLTFQECDLKIREQLRCSLRLQRERRDDPVNNPPRTQEPQRRPVPDSQQKADSWKTEKRPYGSTNPSAAQVPSQHPNHHARSHAGGSQNTQMNHPYHGHNRAPQSHVYGNEHFNRSHSNRPPGPGNNEPDPKRQRFDRPYPNQCQRSPQPHLPGGHHPDGTVRVSRVYLFCCCVSLELNQMSRLYDNYEPTVIDKQLLNDAVFSLLQKGTVSELAKQDGIHFENVTHLRLDYKNILKIDNLWAFKLLVKLQLDNNIIERIEGIGHLTHLRWLDLSFNNIEKIDGLQNLVNLEDLTLYNNRITTLENMENLKKLQVFSIGNNYITELSNIKYLRQFLHLQSVCLHGNPISKNDDYKLYIHAMLPNLFYLDYQRTDDKLKSTGYEKYQLEIDEIISEEETQLKLNKELAENQAKIELYKQAFIDGIVDENIFQKLFTDDPDGRELLVVPELYNSIELYPFPEKFTHQCKLVFELGIKEHDKRNKEIESFRNCIEQAKMVNAELSKKKINEFKLYQDKIFRELLENTDLIKVEDDILDYNEKVQQLWNELMRNESILVEQIDELINEFELNLNDMISTFLENVEEHFTECRELQTQYHERLTDLCPSILERFMRSDFQSEPSDALLAIFIDKESVTNALTASNDAHLLKIDEFADEINEKAKKWIKETITSIYSGEKYDRNRARVMEINHFIDALRNDVENLDIPALGES</sequence>
<evidence type="ECO:0000256" key="3">
    <source>
        <dbReference type="ARBA" id="ARBA00022614"/>
    </source>
</evidence>
<keyword evidence="7" id="KW-0969">Cilium</keyword>
<dbReference type="Gene3D" id="3.80.10.10">
    <property type="entry name" value="Ribonuclease Inhibitor"/>
    <property type="match status" value="1"/>
</dbReference>
<dbReference type="AlphaFoldDB" id="A0A095A134"/>
<keyword evidence="5" id="KW-0282">Flagellum</keyword>
<dbReference type="SMART" id="SM00369">
    <property type="entry name" value="LRR_TYP"/>
    <property type="match status" value="2"/>
</dbReference>
<proteinExistence type="inferred from homology"/>
<comment type="similarity">
    <text evidence="10">Belongs to the DRC3 family.</text>
</comment>
<evidence type="ECO:0000256" key="2">
    <source>
        <dbReference type="ARBA" id="ARBA00022490"/>
    </source>
</evidence>
<dbReference type="SUPFAM" id="SSF52075">
    <property type="entry name" value="Outer arm dynein light chain 1"/>
    <property type="match status" value="1"/>
</dbReference>
<evidence type="ECO:0000256" key="12">
    <source>
        <dbReference type="SAM" id="MobiDB-lite"/>
    </source>
</evidence>
<evidence type="ECO:0000256" key="8">
    <source>
        <dbReference type="ARBA" id="ARBA00023212"/>
    </source>
</evidence>
<evidence type="ECO:0000313" key="13">
    <source>
        <dbReference type="EMBL" id="KGB40507.1"/>
    </source>
</evidence>
<protein>
    <recommendedName>
        <fullName evidence="11">Dynein regulatory complex subunit 3</fullName>
    </recommendedName>
</protein>
<evidence type="ECO:0000256" key="5">
    <source>
        <dbReference type="ARBA" id="ARBA00022846"/>
    </source>
</evidence>
<feature type="region of interest" description="Disordered" evidence="12">
    <location>
        <begin position="33"/>
        <end position="172"/>
    </location>
</feature>
<organism evidence="13">
    <name type="scientific">Schistosoma haematobium</name>
    <name type="common">Blood fluke</name>
    <dbReference type="NCBI Taxonomy" id="6185"/>
    <lineage>
        <taxon>Eukaryota</taxon>
        <taxon>Metazoa</taxon>
        <taxon>Spiralia</taxon>
        <taxon>Lophotrochozoa</taxon>
        <taxon>Platyhelminthes</taxon>
        <taxon>Trematoda</taxon>
        <taxon>Digenea</taxon>
        <taxon>Strigeidida</taxon>
        <taxon>Schistosomatoidea</taxon>
        <taxon>Schistosomatidae</taxon>
        <taxon>Schistosoma</taxon>
    </lineage>
</organism>
<dbReference type="Pfam" id="PF14580">
    <property type="entry name" value="LRR_9"/>
    <property type="match status" value="1"/>
</dbReference>
<dbReference type="PROSITE" id="PS51450">
    <property type="entry name" value="LRR"/>
    <property type="match status" value="4"/>
</dbReference>
<name>A0A095A134_SCHHA</name>
<evidence type="ECO:0000256" key="7">
    <source>
        <dbReference type="ARBA" id="ARBA00023069"/>
    </source>
</evidence>
<dbReference type="InterPro" id="IPR001611">
    <property type="entry name" value="Leu-rich_rpt"/>
</dbReference>
<reference evidence="13" key="1">
    <citation type="journal article" date="2012" name="Nat. Genet.">
        <title>Whole-genome sequence of Schistosoma haematobium.</title>
        <authorList>
            <person name="Young N.D."/>
            <person name="Jex A.R."/>
            <person name="Li B."/>
            <person name="Liu S."/>
            <person name="Yang L."/>
            <person name="Xiong Z."/>
            <person name="Li Y."/>
            <person name="Cantacessi C."/>
            <person name="Hall R.S."/>
            <person name="Xu X."/>
            <person name="Chen F."/>
            <person name="Wu X."/>
            <person name="Zerlotini A."/>
            <person name="Oliveira G."/>
            <person name="Hofmann A."/>
            <person name="Zhang G."/>
            <person name="Fang X."/>
            <person name="Kang Y."/>
            <person name="Campbell B.E."/>
            <person name="Loukas A."/>
            <person name="Ranganathan S."/>
            <person name="Rollinson D."/>
            <person name="Rinaldi G."/>
            <person name="Brindley P.J."/>
            <person name="Yang H."/>
            <person name="Wang J."/>
            <person name="Wang J."/>
            <person name="Gasser R.B."/>
        </authorList>
    </citation>
    <scope>NUCLEOTIDE SEQUENCE [LARGE SCALE GENOMIC DNA]</scope>
</reference>
<comment type="subcellular location">
    <subcellularLocation>
        <location evidence="1">Cytoplasm</location>
        <location evidence="1">Cytoskeleton</location>
        <location evidence="1">Flagellum axoneme</location>
    </subcellularLocation>
</comment>
<dbReference type="InterPro" id="IPR050576">
    <property type="entry name" value="Cilia_flagella_integrity"/>
</dbReference>
<feature type="compositionally biased region" description="Basic and acidic residues" evidence="12">
    <location>
        <begin position="143"/>
        <end position="152"/>
    </location>
</feature>
<dbReference type="SMART" id="SM00365">
    <property type="entry name" value="LRR_SD22"/>
    <property type="match status" value="4"/>
</dbReference>
<evidence type="ECO:0000256" key="11">
    <source>
        <dbReference type="ARBA" id="ARBA00040950"/>
    </source>
</evidence>
<keyword evidence="2" id="KW-0963">Cytoplasm</keyword>